<evidence type="ECO:0000313" key="7">
    <source>
        <dbReference type="Proteomes" id="UP000184388"/>
    </source>
</evidence>
<gene>
    <name evidence="6" type="ORF">SAMN05216268_11921</name>
</gene>
<proteinExistence type="predicted"/>
<keyword evidence="4 5" id="KW-0472">Membrane</keyword>
<reference evidence="7" key="1">
    <citation type="submission" date="2016-11" db="EMBL/GenBank/DDBJ databases">
        <authorList>
            <person name="Jaros S."/>
            <person name="Januszkiewicz K."/>
            <person name="Wedrychowicz H."/>
        </authorList>
    </citation>
    <scope>NUCLEOTIDE SEQUENCE [LARGE SCALE GENOMIC DNA]</scope>
    <source>
        <strain evidence="7">CGMCC 4.3555</strain>
    </source>
</reference>
<evidence type="ECO:0000256" key="3">
    <source>
        <dbReference type="ARBA" id="ARBA00022989"/>
    </source>
</evidence>
<feature type="transmembrane region" description="Helical" evidence="5">
    <location>
        <begin position="6"/>
        <end position="29"/>
    </location>
</feature>
<protein>
    <submittedName>
        <fullName evidence="6">Uncharacterized conserved protein, Tic20 family</fullName>
    </submittedName>
</protein>
<evidence type="ECO:0000256" key="1">
    <source>
        <dbReference type="ARBA" id="ARBA00004141"/>
    </source>
</evidence>
<comment type="caution">
    <text evidence="6">The sequence shown here is derived from an EMBL/GenBank/DDBJ whole genome shotgun (WGS) entry which is preliminary data.</text>
</comment>
<dbReference type="EMBL" id="FRBK01000019">
    <property type="protein sequence ID" value="SHN07473.1"/>
    <property type="molecule type" value="Genomic_DNA"/>
</dbReference>
<feature type="transmembrane region" description="Helical" evidence="5">
    <location>
        <begin position="50"/>
        <end position="72"/>
    </location>
</feature>
<organism evidence="6 7">
    <name type="scientific">Streptomyces yunnanensis</name>
    <dbReference type="NCBI Taxonomy" id="156453"/>
    <lineage>
        <taxon>Bacteria</taxon>
        <taxon>Bacillati</taxon>
        <taxon>Actinomycetota</taxon>
        <taxon>Actinomycetes</taxon>
        <taxon>Kitasatosporales</taxon>
        <taxon>Streptomycetaceae</taxon>
        <taxon>Streptomyces</taxon>
    </lineage>
</organism>
<dbReference type="InterPro" id="IPR019109">
    <property type="entry name" value="MamF_MmsF"/>
</dbReference>
<dbReference type="Pfam" id="PF09685">
    <property type="entry name" value="MamF_MmsF"/>
    <property type="match status" value="1"/>
</dbReference>
<sequence length="142" mass="15255">MWTHLSALLTITVGASFCCGLGGILGWIAPMTIRNNPRNLQDPLVRHHGAQAMNFGITQGIMVVLGFIMYLSGVMTLSFATVDQQSEPVVPLALPIVLLSVLALLGAFVITGIVFAIIGTVKASRGQMWSYPKFVAWPMVKA</sequence>
<accession>A0A9X8N5J2</accession>
<keyword evidence="2 5" id="KW-0812">Transmembrane</keyword>
<evidence type="ECO:0000313" key="6">
    <source>
        <dbReference type="EMBL" id="SHN07473.1"/>
    </source>
</evidence>
<name>A0A9X8N5J2_9ACTN</name>
<evidence type="ECO:0000256" key="4">
    <source>
        <dbReference type="ARBA" id="ARBA00023136"/>
    </source>
</evidence>
<evidence type="ECO:0000256" key="5">
    <source>
        <dbReference type="SAM" id="Phobius"/>
    </source>
</evidence>
<evidence type="ECO:0000256" key="2">
    <source>
        <dbReference type="ARBA" id="ARBA00022692"/>
    </source>
</evidence>
<dbReference type="AlphaFoldDB" id="A0A9X8N5J2"/>
<feature type="transmembrane region" description="Helical" evidence="5">
    <location>
        <begin position="92"/>
        <end position="118"/>
    </location>
</feature>
<keyword evidence="3 5" id="KW-1133">Transmembrane helix</keyword>
<dbReference type="Proteomes" id="UP000184388">
    <property type="component" value="Unassembled WGS sequence"/>
</dbReference>
<comment type="subcellular location">
    <subcellularLocation>
        <location evidence="1">Membrane</location>
        <topology evidence="1">Multi-pass membrane protein</topology>
    </subcellularLocation>
</comment>